<dbReference type="GO" id="GO:0016020">
    <property type="term" value="C:membrane"/>
    <property type="evidence" value="ECO:0007669"/>
    <property type="project" value="TreeGrafter"/>
</dbReference>
<feature type="domain" description="CRAL-TRIO" evidence="1">
    <location>
        <begin position="112"/>
        <end position="253"/>
    </location>
</feature>
<dbReference type="Pfam" id="PF00650">
    <property type="entry name" value="CRAL_TRIO"/>
    <property type="match status" value="1"/>
</dbReference>
<dbReference type="Gene3D" id="3.40.525.10">
    <property type="entry name" value="CRAL-TRIO lipid binding domain"/>
    <property type="match status" value="1"/>
</dbReference>
<reference evidence="2" key="1">
    <citation type="submission" date="2022-01" db="EMBL/GenBank/DDBJ databases">
        <authorList>
            <person name="King R."/>
        </authorList>
    </citation>
    <scope>NUCLEOTIDE SEQUENCE</scope>
</reference>
<name>A0A9N9TJ17_PHYSR</name>
<dbReference type="SUPFAM" id="SSF46938">
    <property type="entry name" value="CRAL/TRIO N-terminal domain"/>
    <property type="match status" value="1"/>
</dbReference>
<accession>A0A9N9TJ17</accession>
<protein>
    <recommendedName>
        <fullName evidence="1">CRAL-TRIO domain-containing protein</fullName>
    </recommendedName>
</protein>
<dbReference type="AlphaFoldDB" id="A0A9N9TJ17"/>
<dbReference type="PANTHER" id="PTHR10174:SF222">
    <property type="entry name" value="GH10083P-RELATED"/>
    <property type="match status" value="1"/>
</dbReference>
<dbReference type="SUPFAM" id="SSF52087">
    <property type="entry name" value="CRAL/TRIO domain"/>
    <property type="match status" value="1"/>
</dbReference>
<keyword evidence="3" id="KW-1185">Reference proteome</keyword>
<evidence type="ECO:0000313" key="2">
    <source>
        <dbReference type="EMBL" id="CAG9854764.1"/>
    </source>
</evidence>
<dbReference type="SMART" id="SM00516">
    <property type="entry name" value="SEC14"/>
    <property type="match status" value="1"/>
</dbReference>
<evidence type="ECO:0000259" key="1">
    <source>
        <dbReference type="PROSITE" id="PS50191"/>
    </source>
</evidence>
<dbReference type="PROSITE" id="PS50191">
    <property type="entry name" value="CRAL_TRIO"/>
    <property type="match status" value="1"/>
</dbReference>
<sequence length="308" mass="36140">MTEVLENIDSETRRKIFAEFGKTDEDVAKDREIVSEWLKTQAHLPETPARNMIDLFLIFNKFSVEITKQKLDMYYTVRSVFPDFFDNIHPNSAVMRNNYNSSNIIVLPKLTEDFSRCFVYTFEDVPTDEHFVEALVGKTLNVQEVRIHEDLSAHQYVIIDFKNLKLENALKFTPSNVKITTTLLEKVYSNRLKQIHFLNFHPAVNILMKLAKLFMKPKLIDRIKIHESPDTLKNYIPSRILPSDFGGEEKSISELNDMWREKLEEYQSRFDLLAKMRVNENKRPVPLESLDEVDRLGMQGTFKKLDID</sequence>
<dbReference type="GO" id="GO:1902936">
    <property type="term" value="F:phosphatidylinositol bisphosphate binding"/>
    <property type="evidence" value="ECO:0007669"/>
    <property type="project" value="TreeGrafter"/>
</dbReference>
<dbReference type="EMBL" id="OU900094">
    <property type="protein sequence ID" value="CAG9854764.1"/>
    <property type="molecule type" value="Genomic_DNA"/>
</dbReference>
<dbReference type="InterPro" id="IPR001251">
    <property type="entry name" value="CRAL-TRIO_dom"/>
</dbReference>
<organism evidence="2 3">
    <name type="scientific">Phyllotreta striolata</name>
    <name type="common">Striped flea beetle</name>
    <name type="synonym">Crioceris striolata</name>
    <dbReference type="NCBI Taxonomy" id="444603"/>
    <lineage>
        <taxon>Eukaryota</taxon>
        <taxon>Metazoa</taxon>
        <taxon>Ecdysozoa</taxon>
        <taxon>Arthropoda</taxon>
        <taxon>Hexapoda</taxon>
        <taxon>Insecta</taxon>
        <taxon>Pterygota</taxon>
        <taxon>Neoptera</taxon>
        <taxon>Endopterygota</taxon>
        <taxon>Coleoptera</taxon>
        <taxon>Polyphaga</taxon>
        <taxon>Cucujiformia</taxon>
        <taxon>Chrysomeloidea</taxon>
        <taxon>Chrysomelidae</taxon>
        <taxon>Galerucinae</taxon>
        <taxon>Alticini</taxon>
        <taxon>Phyllotreta</taxon>
    </lineage>
</organism>
<gene>
    <name evidence="2" type="ORF">PHYEVI_LOCUS1224</name>
</gene>
<evidence type="ECO:0000313" key="3">
    <source>
        <dbReference type="Proteomes" id="UP001153712"/>
    </source>
</evidence>
<dbReference type="OrthoDB" id="6575879at2759"/>
<dbReference type="Proteomes" id="UP001153712">
    <property type="component" value="Chromosome 1"/>
</dbReference>
<dbReference type="InterPro" id="IPR036865">
    <property type="entry name" value="CRAL-TRIO_dom_sf"/>
</dbReference>
<dbReference type="PRINTS" id="PR00180">
    <property type="entry name" value="CRETINALDHBP"/>
</dbReference>
<proteinExistence type="predicted"/>
<dbReference type="InterPro" id="IPR036273">
    <property type="entry name" value="CRAL/TRIO_N_dom_sf"/>
</dbReference>
<dbReference type="CDD" id="cd00170">
    <property type="entry name" value="SEC14"/>
    <property type="match status" value="1"/>
</dbReference>
<dbReference type="PANTHER" id="PTHR10174">
    <property type="entry name" value="ALPHA-TOCOPHEROL TRANSFER PROTEIN-RELATED"/>
    <property type="match status" value="1"/>
</dbReference>